<evidence type="ECO:0000313" key="10">
    <source>
        <dbReference type="Proteomes" id="UP001152795"/>
    </source>
</evidence>
<feature type="transmembrane region" description="Helical" evidence="7">
    <location>
        <begin position="44"/>
        <end position="66"/>
    </location>
</feature>
<feature type="transmembrane region" description="Helical" evidence="7">
    <location>
        <begin position="455"/>
        <end position="472"/>
    </location>
</feature>
<feature type="domain" description="Major facilitator superfamily associated" evidence="8">
    <location>
        <begin position="14"/>
        <end position="689"/>
    </location>
</feature>
<protein>
    <recommendedName>
        <fullName evidence="8">Major facilitator superfamily associated domain-containing protein</fullName>
    </recommendedName>
</protein>
<dbReference type="PANTHER" id="PTHR16172:SF2">
    <property type="entry name" value="MAJOR FACILITATOR SUPERFAMILY DOMAIN-CONTAINING PROTEIN 6"/>
    <property type="match status" value="1"/>
</dbReference>
<dbReference type="Proteomes" id="UP001152795">
    <property type="component" value="Unassembled WGS sequence"/>
</dbReference>
<evidence type="ECO:0000256" key="2">
    <source>
        <dbReference type="ARBA" id="ARBA00005241"/>
    </source>
</evidence>
<dbReference type="Gene3D" id="1.20.1250.20">
    <property type="entry name" value="MFS general substrate transporter like domains"/>
    <property type="match status" value="3"/>
</dbReference>
<keyword evidence="10" id="KW-1185">Reference proteome</keyword>
<reference evidence="9" key="1">
    <citation type="submission" date="2020-04" db="EMBL/GenBank/DDBJ databases">
        <authorList>
            <person name="Alioto T."/>
            <person name="Alioto T."/>
            <person name="Gomez Garrido J."/>
        </authorList>
    </citation>
    <scope>NUCLEOTIDE SEQUENCE</scope>
    <source>
        <strain evidence="9">A484AB</strain>
    </source>
</reference>
<comment type="caution">
    <text evidence="9">The sequence shown here is derived from an EMBL/GenBank/DDBJ whole genome shotgun (WGS) entry which is preliminary data.</text>
</comment>
<dbReference type="InterPro" id="IPR036259">
    <property type="entry name" value="MFS_trans_sf"/>
</dbReference>
<dbReference type="SUPFAM" id="SSF103473">
    <property type="entry name" value="MFS general substrate transporter"/>
    <property type="match status" value="2"/>
</dbReference>
<accession>A0A6S7G328</accession>
<comment type="similarity">
    <text evidence="2">Belongs to the major facilitator superfamily. MFSD6 family.</text>
</comment>
<evidence type="ECO:0000256" key="7">
    <source>
        <dbReference type="SAM" id="Phobius"/>
    </source>
</evidence>
<feature type="transmembrane region" description="Helical" evidence="7">
    <location>
        <begin position="661"/>
        <end position="679"/>
    </location>
</feature>
<dbReference type="InterPro" id="IPR024989">
    <property type="entry name" value="MFS_assoc_dom"/>
</dbReference>
<evidence type="ECO:0000256" key="4">
    <source>
        <dbReference type="ARBA" id="ARBA00022989"/>
    </source>
</evidence>
<name>A0A6S7G328_PARCT</name>
<feature type="transmembrane region" description="Helical" evidence="7">
    <location>
        <begin position="596"/>
        <end position="612"/>
    </location>
</feature>
<feature type="transmembrane region" description="Helical" evidence="7">
    <location>
        <begin position="78"/>
        <end position="97"/>
    </location>
</feature>
<feature type="transmembrane region" description="Helical" evidence="7">
    <location>
        <begin position="20"/>
        <end position="38"/>
    </location>
</feature>
<feature type="transmembrane region" description="Helical" evidence="7">
    <location>
        <begin position="618"/>
        <end position="641"/>
    </location>
</feature>
<sequence>MRSKQPWQINKDLFIYKSFYFFYFGALGAINPYLPVYLRQIGLSAFAVGLLVGIRPIVQLASAPFWTVVADKFRKRKAILVMSIMAWLIMTIALVFVEPTEEICEFTAKNSSHDVLVNYTKHKTGFFKRSTDRPVVLPARLARSIDILRGSTLRTPSVLSSRTSKDFRKNEKLIPGESNFRESVYQGYNESKNHVPETKSGQINDELFHTSHKEKENTGTIFLLAEQKDHKHLANVLLNMTKRLPSDLKSNNMSAAQNVSRAAHNMSSTPKLLSNIIPSSDDFQTSAEGSTDGQNEVLNPFNMNGKSKSSAGQNWQSSLQLHTIRAIINQQTAESQYVKSKDKTVHSSEVKYKRKKKKPDRNRTLKATKVKGGTKNTGIKLAQSLDKTNPANETLKVIQTNLFKSNTNEMKRLFVILLVLIVVGEFLETPSAPLSDASLLEYLGENRIHYGKQRLWGSLGHGIASFLVGMLMERSRHLTCGEEFIDYTTSFSVFTIFMLVTLVISANFKFRYKDVEETDSSVLSTVLTVHYISFLTAVCYMGMCHGLIHNFLMWFLEDLGGSKTLMGLAISSRNSADLIMFFIVSKLIEIFGQIKIVFIALISYGTIFIAYSTMSNPWFALGVEFLGGFTFAASWTACTSYLAEAAPQESVTTMQGILQSVYWGLGLGTGSILGGHLIHTLGPQWTFRAAATGSFVIASLFAATQWKWQRENLDDSLGIYYYFSSGRDSEALLQEDTTDRTLKITKTKDQRNVEAKRKVRKEKHEKKYNKRENP</sequence>
<dbReference type="CDD" id="cd17335">
    <property type="entry name" value="MFS_MFSD6"/>
    <property type="match status" value="1"/>
</dbReference>
<keyword evidence="5 7" id="KW-0472">Membrane</keyword>
<evidence type="ECO:0000256" key="6">
    <source>
        <dbReference type="SAM" id="MobiDB-lite"/>
    </source>
</evidence>
<feature type="region of interest" description="Disordered" evidence="6">
    <location>
        <begin position="280"/>
        <end position="314"/>
    </location>
</feature>
<dbReference type="PANTHER" id="PTHR16172">
    <property type="entry name" value="MAJOR FACILITATOR SUPERFAMILY DOMAIN-CONTAINING PROTEIN 6-LIKE"/>
    <property type="match status" value="1"/>
</dbReference>
<gene>
    <name evidence="9" type="ORF">PACLA_8A027865</name>
</gene>
<keyword evidence="3 7" id="KW-0812">Transmembrane</keyword>
<feature type="transmembrane region" description="Helical" evidence="7">
    <location>
        <begin position="529"/>
        <end position="552"/>
    </location>
</feature>
<feature type="compositionally biased region" description="Basic residues" evidence="6">
    <location>
        <begin position="757"/>
        <end position="774"/>
    </location>
</feature>
<feature type="region of interest" description="Disordered" evidence="6">
    <location>
        <begin position="743"/>
        <end position="774"/>
    </location>
</feature>
<feature type="compositionally biased region" description="Basic and acidic residues" evidence="6">
    <location>
        <begin position="743"/>
        <end position="756"/>
    </location>
</feature>
<dbReference type="InterPro" id="IPR051717">
    <property type="entry name" value="MFS_MFSD6"/>
</dbReference>
<dbReference type="AlphaFoldDB" id="A0A6S7G328"/>
<dbReference type="GO" id="GO:0016020">
    <property type="term" value="C:membrane"/>
    <property type="evidence" value="ECO:0007669"/>
    <property type="project" value="UniProtKB-SubCell"/>
</dbReference>
<proteinExistence type="inferred from homology"/>
<dbReference type="Pfam" id="PF12832">
    <property type="entry name" value="MFS_1_like"/>
    <property type="match status" value="1"/>
</dbReference>
<comment type="subcellular location">
    <subcellularLocation>
        <location evidence="1">Membrane</location>
        <topology evidence="1">Multi-pass membrane protein</topology>
    </subcellularLocation>
</comment>
<feature type="transmembrane region" description="Helical" evidence="7">
    <location>
        <begin position="484"/>
        <end position="508"/>
    </location>
</feature>
<evidence type="ECO:0000256" key="5">
    <source>
        <dbReference type="ARBA" id="ARBA00023136"/>
    </source>
</evidence>
<evidence type="ECO:0000259" key="8">
    <source>
        <dbReference type="Pfam" id="PF12832"/>
    </source>
</evidence>
<dbReference type="EMBL" id="CACRXK020000971">
    <property type="protein sequence ID" value="CAB3986155.1"/>
    <property type="molecule type" value="Genomic_DNA"/>
</dbReference>
<evidence type="ECO:0000256" key="1">
    <source>
        <dbReference type="ARBA" id="ARBA00004141"/>
    </source>
</evidence>
<dbReference type="OrthoDB" id="5989317at2759"/>
<evidence type="ECO:0000256" key="3">
    <source>
        <dbReference type="ARBA" id="ARBA00022692"/>
    </source>
</evidence>
<evidence type="ECO:0000313" key="9">
    <source>
        <dbReference type="EMBL" id="CAB3986155.1"/>
    </source>
</evidence>
<keyword evidence="4 7" id="KW-1133">Transmembrane helix</keyword>
<feature type="transmembrane region" description="Helical" evidence="7">
    <location>
        <begin position="413"/>
        <end position="434"/>
    </location>
</feature>
<organism evidence="9 10">
    <name type="scientific">Paramuricea clavata</name>
    <name type="common">Red gorgonian</name>
    <name type="synonym">Violescent sea-whip</name>
    <dbReference type="NCBI Taxonomy" id="317549"/>
    <lineage>
        <taxon>Eukaryota</taxon>
        <taxon>Metazoa</taxon>
        <taxon>Cnidaria</taxon>
        <taxon>Anthozoa</taxon>
        <taxon>Octocorallia</taxon>
        <taxon>Malacalcyonacea</taxon>
        <taxon>Plexauridae</taxon>
        <taxon>Paramuricea</taxon>
    </lineage>
</organism>